<evidence type="ECO:0000259" key="9">
    <source>
        <dbReference type="PROSITE" id="PS01180"/>
    </source>
</evidence>
<dbReference type="PANTHER" id="PTHR11878">
    <property type="entry name" value="SODIUM/CALCIUM EXCHANGER"/>
    <property type="match status" value="1"/>
</dbReference>
<comment type="subcellular location">
    <subcellularLocation>
        <location evidence="1">Secreted</location>
    </subcellularLocation>
</comment>
<evidence type="ECO:0000256" key="6">
    <source>
        <dbReference type="ARBA" id="ARBA00023065"/>
    </source>
</evidence>
<dbReference type="InterPro" id="IPR013783">
    <property type="entry name" value="Ig-like_fold"/>
</dbReference>
<evidence type="ECO:0000256" key="4">
    <source>
        <dbReference type="ARBA" id="ARBA00022737"/>
    </source>
</evidence>
<evidence type="ECO:0000256" key="3">
    <source>
        <dbReference type="ARBA" id="ARBA00022729"/>
    </source>
</evidence>
<dbReference type="PANTHER" id="PTHR11878:SF65">
    <property type="entry name" value="NA_CA-EXCHANGE PROTEIN, ISOFORM G"/>
    <property type="match status" value="1"/>
</dbReference>
<keyword evidence="5" id="KW-0106">Calcium</keyword>
<accession>A0A4R7JS00</accession>
<dbReference type="SMART" id="SM00710">
    <property type="entry name" value="PbH1"/>
    <property type="match status" value="10"/>
</dbReference>
<organism evidence="10 11">
    <name type="scientific">Maribacter spongiicola</name>
    <dbReference type="NCBI Taxonomy" id="1206753"/>
    <lineage>
        <taxon>Bacteria</taxon>
        <taxon>Pseudomonadati</taxon>
        <taxon>Bacteroidota</taxon>
        <taxon>Flavobacteriia</taxon>
        <taxon>Flavobacteriales</taxon>
        <taxon>Flavobacteriaceae</taxon>
        <taxon>Maribacter</taxon>
    </lineage>
</organism>
<dbReference type="GO" id="GO:0016020">
    <property type="term" value="C:membrane"/>
    <property type="evidence" value="ECO:0007669"/>
    <property type="project" value="InterPro"/>
</dbReference>
<dbReference type="Pfam" id="PF17210">
    <property type="entry name" value="SdrD_B"/>
    <property type="match status" value="1"/>
</dbReference>
<dbReference type="Pfam" id="PF00431">
    <property type="entry name" value="CUB"/>
    <property type="match status" value="1"/>
</dbReference>
<evidence type="ECO:0000256" key="5">
    <source>
        <dbReference type="ARBA" id="ARBA00022837"/>
    </source>
</evidence>
<keyword evidence="7" id="KW-1015">Disulfide bond</keyword>
<keyword evidence="6" id="KW-0813">Transport</keyword>
<dbReference type="PROSITE" id="PS01180">
    <property type="entry name" value="CUB"/>
    <property type="match status" value="1"/>
</dbReference>
<keyword evidence="11" id="KW-1185">Reference proteome</keyword>
<evidence type="ECO:0000256" key="8">
    <source>
        <dbReference type="SAM" id="SignalP"/>
    </source>
</evidence>
<dbReference type="InterPro" id="IPR000859">
    <property type="entry name" value="CUB_dom"/>
</dbReference>
<feature type="domain" description="CUB" evidence="9">
    <location>
        <begin position="292"/>
        <end position="404"/>
    </location>
</feature>
<dbReference type="Pfam" id="PF13229">
    <property type="entry name" value="Beta_helix"/>
    <property type="match status" value="1"/>
</dbReference>
<dbReference type="Gene3D" id="2.60.120.290">
    <property type="entry name" value="Spermadhesin, CUB domain"/>
    <property type="match status" value="1"/>
</dbReference>
<feature type="chain" id="PRO_5020335187" evidence="8">
    <location>
        <begin position="21"/>
        <end position="1492"/>
    </location>
</feature>
<sequence>MRSKHFYYLLILLFTTSFYAQETYRDNFSSVSYSNNNGSANFSTDWIETGDTNAGPTAQYLRISSNRLELYWLYGENIRRSANLTGAVSATLSFNWQSLNLSGTRALDVQVSSNGGASYTSIGTITGNTTGIFNQDITPYISANTTVRFAKTNANWNNNQYAFIDNFQISTTQPPPSPVMEINDVSVNEDAGNITFAVTHTGLNATGPFTVNYQTVNGLATAGSDYTASSGSLSFNGITGQTRSVTIPILDDGSIESTETFTLQLISTSNPSVVITDIGTASIIDDDSISMTNGTTSNECGKVFLDPGGLGNYSNNLNVTHTLCPEPGKDYVAVDFTSFDIDSGGDFLYVYDGDSTAATLIGQYDNDNIPSTIASTGGTGCLTFRFASNNNGTGSGFEADINCYNEGPRLVINDVSIDEDGGNIVFTVTSTRAAHGRNFFFFGFVNTPFTVDYITTNGSALAGSDYTSTSGTLTFTGAIGNQRTISVPITNDGVPEFDEDFFIEFTGVNAPDAQVNFDDTGKGTINSQILSNVPLTLFKQFDGDYDYVSTGGSLRTASNATNPCAIQATSTNQLVSDIPATGTIKAAYLYWAHSSYVRDEQVTFEGQTVNAGSVYQTTFNANNNNLSFFGYVSDVTTLVSGIADINNNDFDFSGLTIDTSNNFCGSATVLGGWSLFIYYEDPTLPAVSINLYQGFDGLQNNSPGTPFTLDSFFAIAGSGAKSTFLSWEGDDTLGSSGANPERLTITNQAGTPYTLTGDGGQTGDNAYNGTIFDNTTSPSFYNQTNTYGLDLDTYDLSTYIAPGDSQVTATVNVGQDYVINMAVVIKVPSNLITGNVFEDINYPGGLGRDQATSSGLGVSGVTVELFESNGTFIERKTTNVDGQYTFAGMEDGDYLVKVVNSTVRSNRGGGLNCTTCSPVQTHRTFGDADAVTAVNTEIGGAFPNAIQDAALGILVDAQSVSSATVDSNGVTNINFGFNFNTIVNTNEFGQGSLQQFIVNSNNLDETGLDIETNSIFDPAAGEDTSIFMIPPTSDSFGRSADANFTHGYFNILLANGNPLSIITGNNTVIDGRTQTAYSGDTNAGVLGSGGGTVGVSNTVLPNYQRPEIQVHRDNGDVFRTTGTNVSIRNLSIYASNNSGVRLDGGSLSVANNIIGLDATGVTANDLNIGIENLGGTLIADGNYIANSGDSAILIDGGSSSIIQNNHFENNGNQPCDDAILLEGGSGIVIRQNLIEASASTAIDAEDKVSGVLITENSLTTSGQDGGNCQGNPQQMAIKIESDGSSISNNIIFQNGGAGISIVDGTSNLMSQNSIYANGTATPSLGIDLDMDGVTLNDTSDSDSGPNNLENFPAINSAYISGTNLVVIGWASPGTIVEVFFTDVNEGTATLGDNQLGLAQDYGEGQTYIGTAIEGSGDDQDTTSSSYTDIDGNTDNTNKYKFVFPLPVGTAVGDRITTTGTRSNSTSEFSPEVVIKTYTVITNRNITYRIKSN</sequence>
<dbReference type="RefSeq" id="WP_243835541.1">
    <property type="nucleotide sequence ID" value="NZ_SOAY01000015.1"/>
</dbReference>
<dbReference type="InterPro" id="IPR003644">
    <property type="entry name" value="Calx_beta"/>
</dbReference>
<dbReference type="SMART" id="SM00042">
    <property type="entry name" value="CUB"/>
    <property type="match status" value="1"/>
</dbReference>
<dbReference type="InterPro" id="IPR011050">
    <property type="entry name" value="Pectin_lyase_fold/virulence"/>
</dbReference>
<dbReference type="InterPro" id="IPR051171">
    <property type="entry name" value="CaCA"/>
</dbReference>
<dbReference type="GO" id="GO:0007154">
    <property type="term" value="P:cell communication"/>
    <property type="evidence" value="ECO:0007669"/>
    <property type="project" value="InterPro"/>
</dbReference>
<proteinExistence type="predicted"/>
<comment type="caution">
    <text evidence="10">The sequence shown here is derived from an EMBL/GenBank/DDBJ whole genome shotgun (WGS) entry which is preliminary data.</text>
</comment>
<keyword evidence="6" id="KW-0406">Ion transport</keyword>
<dbReference type="GO" id="GO:0030001">
    <property type="term" value="P:metal ion transport"/>
    <property type="evidence" value="ECO:0007669"/>
    <property type="project" value="TreeGrafter"/>
</dbReference>
<keyword evidence="2" id="KW-0964">Secreted</keyword>
<dbReference type="SUPFAM" id="SSF51126">
    <property type="entry name" value="Pectin lyase-like"/>
    <property type="match status" value="1"/>
</dbReference>
<dbReference type="Gene3D" id="2.60.40.10">
    <property type="entry name" value="Immunoglobulins"/>
    <property type="match status" value="1"/>
</dbReference>
<dbReference type="SUPFAM" id="SSF49854">
    <property type="entry name" value="Spermadhesin, CUB domain"/>
    <property type="match status" value="1"/>
</dbReference>
<keyword evidence="4" id="KW-0677">Repeat</keyword>
<name>A0A4R7JS00_9FLAO</name>
<evidence type="ECO:0000313" key="10">
    <source>
        <dbReference type="EMBL" id="TDT39629.1"/>
    </source>
</evidence>
<evidence type="ECO:0000313" key="11">
    <source>
        <dbReference type="Proteomes" id="UP000294749"/>
    </source>
</evidence>
<dbReference type="SUPFAM" id="SSF49478">
    <property type="entry name" value="Cna protein B-type domain"/>
    <property type="match status" value="1"/>
</dbReference>
<dbReference type="InterPro" id="IPR033764">
    <property type="entry name" value="Sdr_B"/>
</dbReference>
<dbReference type="Pfam" id="PF03160">
    <property type="entry name" value="Calx-beta"/>
    <property type="match status" value="2"/>
</dbReference>
<dbReference type="InterPro" id="IPR038081">
    <property type="entry name" value="CalX-like_sf"/>
</dbReference>
<keyword evidence="3 8" id="KW-0732">Signal</keyword>
<dbReference type="SUPFAM" id="SSF141072">
    <property type="entry name" value="CalX-like"/>
    <property type="match status" value="2"/>
</dbReference>
<feature type="signal peptide" evidence="8">
    <location>
        <begin position="1"/>
        <end position="20"/>
    </location>
</feature>
<evidence type="ECO:0000256" key="2">
    <source>
        <dbReference type="ARBA" id="ARBA00022525"/>
    </source>
</evidence>
<dbReference type="InterPro" id="IPR006626">
    <property type="entry name" value="PbH1"/>
</dbReference>
<dbReference type="InterPro" id="IPR039448">
    <property type="entry name" value="Beta_helix"/>
</dbReference>
<dbReference type="CDD" id="cd00041">
    <property type="entry name" value="CUB"/>
    <property type="match status" value="1"/>
</dbReference>
<dbReference type="InterPro" id="IPR035914">
    <property type="entry name" value="Sperma_CUB_dom_sf"/>
</dbReference>
<reference evidence="10 11" key="1">
    <citation type="submission" date="2019-03" db="EMBL/GenBank/DDBJ databases">
        <title>Genomic Encyclopedia of Archaeal and Bacterial Type Strains, Phase II (KMG-II): from individual species to whole genera.</title>
        <authorList>
            <person name="Goeker M."/>
        </authorList>
    </citation>
    <scope>NUCLEOTIDE SEQUENCE [LARGE SCALE GENOMIC DNA]</scope>
    <source>
        <strain evidence="10 11">DSM 25233</strain>
    </source>
</reference>
<dbReference type="EMBL" id="SOAY01000015">
    <property type="protein sequence ID" value="TDT39629.1"/>
    <property type="molecule type" value="Genomic_DNA"/>
</dbReference>
<protein>
    <submittedName>
        <fullName evidence="10">CUB-like protein</fullName>
    </submittedName>
</protein>
<evidence type="ECO:0000256" key="1">
    <source>
        <dbReference type="ARBA" id="ARBA00004613"/>
    </source>
</evidence>
<dbReference type="SMART" id="SM00237">
    <property type="entry name" value="Calx_beta"/>
    <property type="match status" value="2"/>
</dbReference>
<gene>
    <name evidence="10" type="ORF">CLV90_3617</name>
</gene>
<dbReference type="Proteomes" id="UP000294749">
    <property type="component" value="Unassembled WGS sequence"/>
</dbReference>
<dbReference type="GO" id="GO:0005576">
    <property type="term" value="C:extracellular region"/>
    <property type="evidence" value="ECO:0007669"/>
    <property type="project" value="UniProtKB-SubCell"/>
</dbReference>
<dbReference type="Gene3D" id="2.60.40.2030">
    <property type="match status" value="2"/>
</dbReference>
<evidence type="ECO:0000256" key="7">
    <source>
        <dbReference type="ARBA" id="ARBA00023157"/>
    </source>
</evidence>